<evidence type="ECO:0000313" key="3">
    <source>
        <dbReference type="Proteomes" id="UP000657177"/>
    </source>
</evidence>
<dbReference type="InterPro" id="IPR032836">
    <property type="entry name" value="DsrE2-like"/>
</dbReference>
<reference evidence="2" key="1">
    <citation type="submission" date="2020-06" db="EMBL/GenBank/DDBJ databases">
        <title>Novel chitinolytic bacterium.</title>
        <authorList>
            <person name="Ungkulpasvich U."/>
            <person name="Kosugi A."/>
            <person name="Uke A."/>
        </authorList>
    </citation>
    <scope>NUCLEOTIDE SEQUENCE</scope>
    <source>
        <strain evidence="2">UUS1-1</strain>
    </source>
</reference>
<protein>
    <submittedName>
        <fullName evidence="2">DsrE/DsrF/DrsH-like family protein</fullName>
    </submittedName>
</protein>
<gene>
    <name evidence="2" type="ORF">G5B42_04940</name>
</gene>
<keyword evidence="1" id="KW-1133">Transmembrane helix</keyword>
<feature type="transmembrane region" description="Helical" evidence="1">
    <location>
        <begin position="25"/>
        <end position="49"/>
    </location>
</feature>
<accession>A0A8J6LS24</accession>
<dbReference type="Pfam" id="PF13686">
    <property type="entry name" value="DrsE_2"/>
    <property type="match status" value="1"/>
</dbReference>
<proteinExistence type="predicted"/>
<dbReference type="SUPFAM" id="SSF75169">
    <property type="entry name" value="DsrEFH-like"/>
    <property type="match status" value="1"/>
</dbReference>
<dbReference type="EMBL" id="JAAKDE010000009">
    <property type="protein sequence ID" value="MBA2132887.1"/>
    <property type="molecule type" value="Genomic_DNA"/>
</dbReference>
<keyword evidence="3" id="KW-1185">Reference proteome</keyword>
<dbReference type="AlphaFoldDB" id="A0A8J6LS24"/>
<dbReference type="InterPro" id="IPR027396">
    <property type="entry name" value="DsrEFH-like"/>
</dbReference>
<keyword evidence="1" id="KW-0472">Membrane</keyword>
<keyword evidence="1" id="KW-0812">Transmembrane</keyword>
<organism evidence="2 3">
    <name type="scientific">Capillibacterium thermochitinicola</name>
    <dbReference type="NCBI Taxonomy" id="2699427"/>
    <lineage>
        <taxon>Bacteria</taxon>
        <taxon>Bacillati</taxon>
        <taxon>Bacillota</taxon>
        <taxon>Capillibacterium</taxon>
    </lineage>
</organism>
<name>A0A8J6LS24_9FIRM</name>
<evidence type="ECO:0000313" key="2">
    <source>
        <dbReference type="EMBL" id="MBA2132887.1"/>
    </source>
</evidence>
<dbReference type="RefSeq" id="WP_181339344.1">
    <property type="nucleotide sequence ID" value="NZ_JAAKDE010000009.1"/>
</dbReference>
<dbReference type="PANTHER" id="PTHR34655:SF2">
    <property type="entry name" value="PEROXIREDOXIN FAMILY PROTEIN"/>
    <property type="match status" value="1"/>
</dbReference>
<dbReference type="PANTHER" id="PTHR34655">
    <property type="entry name" value="CONSERVED WITHIN P. AEROPHILUM"/>
    <property type="match status" value="1"/>
</dbReference>
<evidence type="ECO:0000256" key="1">
    <source>
        <dbReference type="SAM" id="Phobius"/>
    </source>
</evidence>
<comment type="caution">
    <text evidence="2">The sequence shown here is derived from an EMBL/GenBank/DDBJ whole genome shotgun (WGS) entry which is preliminary data.</text>
</comment>
<dbReference type="Proteomes" id="UP000657177">
    <property type="component" value="Unassembled WGS sequence"/>
</dbReference>
<sequence>MPQKKPAICIICFSGDLDKALSALAMAWTAAGEGFTAYIFFTFWGLALLRKERGRAHNPLERLFKLLLPVGPDKLGLSKMNFGGLGALFMNKLIRLRQTETVGQLLAMAMERQVNFIACRGTMEMLGITEAELIDYDHLSVGDVTTFLQLAREAEIQLFI</sequence>
<dbReference type="Gene3D" id="3.40.1260.10">
    <property type="entry name" value="DsrEFH-like"/>
    <property type="match status" value="1"/>
</dbReference>